<dbReference type="AlphaFoldDB" id="A0A409WJT2"/>
<comment type="caution">
    <text evidence="2">The sequence shown here is derived from an EMBL/GenBank/DDBJ whole genome shotgun (WGS) entry which is preliminary data.</text>
</comment>
<feature type="compositionally biased region" description="Basic and acidic residues" evidence="1">
    <location>
        <begin position="188"/>
        <end position="199"/>
    </location>
</feature>
<feature type="region of interest" description="Disordered" evidence="1">
    <location>
        <begin position="175"/>
        <end position="199"/>
    </location>
</feature>
<keyword evidence="3" id="KW-1185">Reference proteome</keyword>
<name>A0A409WJT2_PSICY</name>
<accession>A0A409WJT2</accession>
<dbReference type="Proteomes" id="UP000283269">
    <property type="component" value="Unassembled WGS sequence"/>
</dbReference>
<protein>
    <submittedName>
        <fullName evidence="2">Uncharacterized protein</fullName>
    </submittedName>
</protein>
<dbReference type="EMBL" id="NHYD01003407">
    <property type="protein sequence ID" value="PPQ78784.1"/>
    <property type="molecule type" value="Genomic_DNA"/>
</dbReference>
<proteinExistence type="predicted"/>
<reference evidence="2 3" key="1">
    <citation type="journal article" date="2018" name="Evol. Lett.">
        <title>Horizontal gene cluster transfer increased hallucinogenic mushroom diversity.</title>
        <authorList>
            <person name="Reynolds H.T."/>
            <person name="Vijayakumar V."/>
            <person name="Gluck-Thaler E."/>
            <person name="Korotkin H.B."/>
            <person name="Matheny P.B."/>
            <person name="Slot J.C."/>
        </authorList>
    </citation>
    <scope>NUCLEOTIDE SEQUENCE [LARGE SCALE GENOMIC DNA]</scope>
    <source>
        <strain evidence="2 3">2631</strain>
    </source>
</reference>
<organism evidence="2 3">
    <name type="scientific">Psilocybe cyanescens</name>
    <dbReference type="NCBI Taxonomy" id="93625"/>
    <lineage>
        <taxon>Eukaryota</taxon>
        <taxon>Fungi</taxon>
        <taxon>Dikarya</taxon>
        <taxon>Basidiomycota</taxon>
        <taxon>Agaricomycotina</taxon>
        <taxon>Agaricomycetes</taxon>
        <taxon>Agaricomycetidae</taxon>
        <taxon>Agaricales</taxon>
        <taxon>Agaricineae</taxon>
        <taxon>Strophariaceae</taxon>
        <taxon>Psilocybe</taxon>
    </lineage>
</organism>
<gene>
    <name evidence="2" type="ORF">CVT25_010657</name>
</gene>
<evidence type="ECO:0000313" key="3">
    <source>
        <dbReference type="Proteomes" id="UP000283269"/>
    </source>
</evidence>
<dbReference type="InParanoid" id="A0A409WJT2"/>
<evidence type="ECO:0000313" key="2">
    <source>
        <dbReference type="EMBL" id="PPQ78784.1"/>
    </source>
</evidence>
<sequence length="199" mass="21674">MFAWLPDIALEDDNFDDPRGLEDEELSSSPVHILIQTIDPRAESRAAAYKCPIKPKSSSIDYSITVVPDCNDELDDLNSRTTKASLAVVSLTSDVSDIMERSDRENSFIVVTEDVPVTETLDLAASVADSLANQSDVSPFPDLSMIEQVLAASKVALQRERPLALVQGGASIPIDPSHHQSGIPISEIEPRDGFRTRRG</sequence>
<evidence type="ECO:0000256" key="1">
    <source>
        <dbReference type="SAM" id="MobiDB-lite"/>
    </source>
</evidence>